<dbReference type="PANTHER" id="PTHR15977:SF15">
    <property type="entry name" value="CILIA- AND FLAGELLA-ASSOCIATED PROTEIN 46"/>
    <property type="match status" value="1"/>
</dbReference>
<dbReference type="Gene3D" id="1.25.40.10">
    <property type="entry name" value="Tetratricopeptide repeat domain"/>
    <property type="match status" value="1"/>
</dbReference>
<dbReference type="InterPro" id="IPR019734">
    <property type="entry name" value="TPR_rpt"/>
</dbReference>
<feature type="coiled-coil region" evidence="2">
    <location>
        <begin position="2686"/>
        <end position="2752"/>
    </location>
</feature>
<dbReference type="InterPro" id="IPR049258">
    <property type="entry name" value="ODAD1_CC"/>
</dbReference>
<dbReference type="InterPro" id="IPR011990">
    <property type="entry name" value="TPR-like_helical_dom_sf"/>
</dbReference>
<dbReference type="SUPFAM" id="SSF48452">
    <property type="entry name" value="TPR-like"/>
    <property type="match status" value="1"/>
</dbReference>
<feature type="region of interest" description="Disordered" evidence="3">
    <location>
        <begin position="2307"/>
        <end position="2331"/>
    </location>
</feature>
<protein>
    <recommendedName>
        <fullName evidence="4">ODAD1 central coiled coil region domain-containing protein</fullName>
    </recommendedName>
</protein>
<reference evidence="5" key="1">
    <citation type="journal article" date="2023" name="Science">
        <title>Genome structures resolve the early diversification of teleost fishes.</title>
        <authorList>
            <person name="Parey E."/>
            <person name="Louis A."/>
            <person name="Montfort J."/>
            <person name="Bouchez O."/>
            <person name="Roques C."/>
            <person name="Iampietro C."/>
            <person name="Lluch J."/>
            <person name="Castinel A."/>
            <person name="Donnadieu C."/>
            <person name="Desvignes T."/>
            <person name="Floi Bucao C."/>
            <person name="Jouanno E."/>
            <person name="Wen M."/>
            <person name="Mejri S."/>
            <person name="Dirks R."/>
            <person name="Jansen H."/>
            <person name="Henkel C."/>
            <person name="Chen W.J."/>
            <person name="Zahm M."/>
            <person name="Cabau C."/>
            <person name="Klopp C."/>
            <person name="Thompson A.W."/>
            <person name="Robinson-Rechavi M."/>
            <person name="Braasch I."/>
            <person name="Lecointre G."/>
            <person name="Bobe J."/>
            <person name="Postlethwait J.H."/>
            <person name="Berthelot C."/>
            <person name="Roest Crollius H."/>
            <person name="Guiguen Y."/>
        </authorList>
    </citation>
    <scope>NUCLEOTIDE SEQUENCE</scope>
    <source>
        <strain evidence="5">NC1722</strain>
    </source>
</reference>
<name>A0AAD7X2L7_9TELE</name>
<dbReference type="EMBL" id="JAINUG010000002">
    <property type="protein sequence ID" value="KAJ8418005.1"/>
    <property type="molecule type" value="Genomic_DNA"/>
</dbReference>
<dbReference type="Pfam" id="PF25439">
    <property type="entry name" value="TPR_CFAP46_N"/>
    <property type="match status" value="1"/>
</dbReference>
<keyword evidence="6" id="KW-1185">Reference proteome</keyword>
<dbReference type="InterPro" id="IPR039586">
    <property type="entry name" value="CFAP46"/>
</dbReference>
<feature type="coiled-coil region" evidence="2">
    <location>
        <begin position="2591"/>
        <end position="2618"/>
    </location>
</feature>
<feature type="region of interest" description="Disordered" evidence="3">
    <location>
        <begin position="2537"/>
        <end position="2564"/>
    </location>
</feature>
<dbReference type="GO" id="GO:0035082">
    <property type="term" value="P:axoneme assembly"/>
    <property type="evidence" value="ECO:0007669"/>
    <property type="project" value="InterPro"/>
</dbReference>
<feature type="domain" description="ODAD1 central coiled coil region" evidence="4">
    <location>
        <begin position="2654"/>
        <end position="2806"/>
    </location>
</feature>
<feature type="region of interest" description="Disordered" evidence="3">
    <location>
        <begin position="784"/>
        <end position="818"/>
    </location>
</feature>
<gene>
    <name evidence="5" type="ORF">AAFF_G00137140</name>
</gene>
<sequence length="3136" mass="348529">MYFKGKPPANQFLCRAYLCQGQLCSLQSSESVDDVEKAVMYFLKAIEISKEQPRYHFLVFNASVLYFQTIRPFLRPGPRPRIEESLMQVLRALEDVGETDYSWRAELMLHLVECLVEAGKAKEATSWAKVTADFIEANTPDLYPRIFSLQVQHKLLDCSKNPKKTEESLTLSVIYKMQKLKHQAVSGEAKRDDGAKLKEIFLLLTNPTMARSPGVAKGWSPGLAESEMSITPTERASFLLELGHLALQLNLHQMTADCLTELKQAAVTDVGYLIATECLKCELELHKRGVKIEEYKKSDVEAQQALVWKLDQLLQNALRRGAASAVQGVCATLWNACLPLLQHNLRRSIRKPLLRLAQVLEDTNSALLELRCQVHGEVGAIEAEEDRVESAIEHVQKALRLDERGEHRERLSSALHALRLRSLLYETPERSEDCAALLIQQAKTASSKDSARKVRPMLVNAGVALAPDAFQAVLDADKVPKVAPANRGGNVFDQLAAKAQHHITYVQRVEGHLKRQGGKNDQERVRLWAELAKTARKLEAWGVCRAACRFCVLHDDGRWKAPKINLSPGVNKEDESTVEGRRRDRRVSVERHSYATERDLLRLLAEIRFINAEVAWADRPACERPSLAREQESRGAPVFVSSARQATVQKLRSEGVQLSGSAVVPPQRGKRPAGGVTKQPEGDPQWATYRDWVQNLSAYATSNFLRAAELGEELGEAWIVANAAVYLWNYNSHVLASGGQRHLLATFQKLIDLLKQTGHAGQVQLLLLLCNAVAQGLILPWIPQASQPGPERQDGERAQPPGRTRKGAEKMGSTPGPLTEAEAVQDVRKALELCEYGLSLTNGNVQGDSVPIAAQKQIIATWVQTKQLLQQQIGQKLDFDDESKSAEMTAMWRVLVGVEMLLCNSSCRLLEFSVPSVGELVRMASECKWTDPLVELQVWTHLAHFSHLAQEQELVLTCTQNALQLETVALKRVKVTSQALYSSRQVYEMLSGAASLRGLSLIHKSNGHPDLYRTALRTLQSSVSHAERAGSYSLCMAGARRYWNACLPLLEAPHERQQLQDSVEKIVRAVASTSAKDRTDEGKDVPVETKLASATPLGTATSSLEASGTGSLDDDLTLRAAFYGLLFSIHGDRADWRAGLRVLDQAVREMPRTRHRLPLFKQRVEARARLGESFIMDMQRFSDEGEECLSRTWHHMAHCSTVPAQKLTCYQNAITSLQSSSSRWQKVEYLLDFGEWLYCNHFPTADALQLIHWAEDVLLHTQSGDQQGHEEAGLIPVKREFQIGMQGVVSGLTLSDLRDVRQLEGLVRVHTLLATMTGGAATRLQHCLLAYACVLRIWQVSLAAAGEGITEVSDNLSLLPAQAPASATSKRDKGKKSKEARHVFRHDGSPRTINVQSISKQTQTLYFLDLLVKELSLSALTHLALPVLHLAQVIAHDLMDSKSISDLYHLRVARACAQLGLSVSASHHEKRVGPAFIYEEERMMCREAVALRRKDPSCDMNPDSCRAHKAVTDVVSLAGRKLSGPRAQEIWIEKAEIFLSLGRYQPARVLLAEAHLVAKELGDRTAEAKSLLCLAELANQERNHGQALALLAEAQAIGGDEDFWYHVTLCLVKATLDGDGEQKETQACRILEHGAAVLRSVLEERPSRGPVLRFLTASLQTRRAALQVQSLKLSESESVNTLMAARDALRQTADEFVQLGHQEQAAEATLEQAETLRQVILAKHADSKEAECRHLLDSYSLMQQAVSMQGEVALTALSMLPAQTTQTLSLPAVRRLACFRLALAALALDMLERVLMEEKERALAQERRGSVERTVDEFLRGSPDPTSVQQEWQSMSRTLGQAALTQLQMVMGLSVDCVETRARSLCMLGKCLRLLAVQRNPLYPSAQWNVRGLALTPPCSADPETVRVEDEDGMELRCGAGEEEVEPEESNKPRATVQRQNTSTSAELQAKRLASQQLLAQASETLAQAVGLCLQHKLTHILPAACLDMLECHGQFDPATTSQYLALYQSCVSCVQMGDVLRAACSDSSESQLSALLNVHNNLQAAKQSGEPASSLLGSTQDRLTHLSKTYSHLNINPNHLSILAELPSNLKILMLQHSDDGSALYGAFLEKAKSADSQKGKGPHVTAGALACSEVGKVSVCPGMLSGLRERAHRFRQETARALVREENQRGGDWGAAGGGATAEGRLMTSRSKNSTESRIASDFDTLVQEMEGYLHPILSQFSLSCFRYQAPDAPLGESTKTKDREEISASDKVLSPVDPGASVVLLVDRLLMELPLEALSVLQEDGVSSVTRDFSLQLLHARLQREEPVESETRKEPRGGRGGKARGDQSKAFKVVPVNRVLPPDSLPVDTHNFKYIVDPYNEAGEIGGGGPLEGMRRILEVHGQQMTPQWEGVLGSEHTPSLAELEHLLTNCSAFIFNGTEHFLGNVPPSKIVSMKLSDCQMVILFDRAQTSSSALRQTKLDAQKSLAWLALEGPLGTVALLSLGGVRSVTLNQWHSTLLRNTRDMEALLESLLKVGVASGQAVRALQRRAAQSCVDSEEGGGDSGEGGGDSGEDSRKGESEVLNLQQACHRLDGARQMQEREAQTIIRRQRKLLARLSEEREELLLSLKRAGGREDDVTHSFHALLQRSDDLDSLIEREHGKCQTLDREADGRFGSLVSTNSTLRLDIQTMRGEKDKFLLIRNRLHKELQDTQKKMGNLLDEANEYIRVREEAQAKMARVQDQQEKEAEQHEGEVMEIQRALSHAQRRDHFLQEKTKERERDQNFLSAVGKTEARARERRVEQKVVLNQYEEAVEKIGEIIDRATRGRGPGDKRRSRVADSRAGVGLAEDERRRTLWELVSRRRSTLVSPMFRDALGGEGETERRGRRLTEHRRRSTLLQEDQEKLRELARRTMEQQTLLERDSVDFDVEHFYNVYMEREGVNFALFNYVCEQTGEMEDLIKDIQQLKRAVELQCEEDAMAVRERESRRRELEVTREEVAQTTRKLQADVEKHSEALRLIKAGVEDMAAQMGISATHPDSSGDWTNNAATRATLSLLGLMEQRLTDMLVIRAYLESRDVESAAGKMEPIHPFLGISPPHTPPPVSSIQPPSTSLLLYSEEECDEEDLKPLSKEELQQRAVRSIQIKAGRPAV</sequence>
<feature type="region of interest" description="Disordered" evidence="3">
    <location>
        <begin position="1921"/>
        <end position="1944"/>
    </location>
</feature>
<feature type="region of interest" description="Disordered" evidence="3">
    <location>
        <begin position="1073"/>
        <end position="1110"/>
    </location>
</feature>
<feature type="compositionally biased region" description="Gly residues" evidence="3">
    <location>
        <begin position="2173"/>
        <end position="2183"/>
    </location>
</feature>
<dbReference type="GO" id="GO:0060294">
    <property type="term" value="P:cilium movement involved in cell motility"/>
    <property type="evidence" value="ECO:0007669"/>
    <property type="project" value="InterPro"/>
</dbReference>
<evidence type="ECO:0000256" key="1">
    <source>
        <dbReference type="ARBA" id="ARBA00023054"/>
    </source>
</evidence>
<feature type="compositionally biased region" description="Polar residues" evidence="3">
    <location>
        <begin position="1096"/>
        <end position="1110"/>
    </location>
</feature>
<proteinExistence type="predicted"/>
<dbReference type="SMART" id="SM00028">
    <property type="entry name" value="TPR"/>
    <property type="match status" value="5"/>
</dbReference>
<accession>A0AAD7X2L7</accession>
<evidence type="ECO:0000313" key="5">
    <source>
        <dbReference type="EMBL" id="KAJ8418005.1"/>
    </source>
</evidence>
<dbReference type="Pfam" id="PF21773">
    <property type="entry name" value="ODAD1_CC"/>
    <property type="match status" value="2"/>
</dbReference>
<keyword evidence="1 2" id="KW-0175">Coiled coil</keyword>
<feature type="region of interest" description="Disordered" evidence="3">
    <location>
        <begin position="659"/>
        <end position="683"/>
    </location>
</feature>
<evidence type="ECO:0000256" key="2">
    <source>
        <dbReference type="SAM" id="Coils"/>
    </source>
</evidence>
<feature type="region of interest" description="Disordered" evidence="3">
    <location>
        <begin position="2171"/>
        <end position="2195"/>
    </location>
</feature>
<dbReference type="PANTHER" id="PTHR15977">
    <property type="entry name" value="CILIA- AND FLAGELLA-ASSOCIATED PROTEIN 46"/>
    <property type="match status" value="1"/>
</dbReference>
<dbReference type="InterPro" id="IPR057466">
    <property type="entry name" value="CFAP46_TPR"/>
</dbReference>
<comment type="caution">
    <text evidence="5">The sequence shown here is derived from an EMBL/GenBank/DDBJ whole genome shotgun (WGS) entry which is preliminary data.</text>
</comment>
<evidence type="ECO:0000256" key="3">
    <source>
        <dbReference type="SAM" id="MobiDB-lite"/>
    </source>
</evidence>
<feature type="compositionally biased region" description="Basic and acidic residues" evidence="3">
    <location>
        <begin position="1075"/>
        <end position="1087"/>
    </location>
</feature>
<evidence type="ECO:0000313" key="6">
    <source>
        <dbReference type="Proteomes" id="UP001221898"/>
    </source>
</evidence>
<dbReference type="Proteomes" id="UP001221898">
    <property type="component" value="Unassembled WGS sequence"/>
</dbReference>
<organism evidence="5 6">
    <name type="scientific">Aldrovandia affinis</name>
    <dbReference type="NCBI Taxonomy" id="143900"/>
    <lineage>
        <taxon>Eukaryota</taxon>
        <taxon>Metazoa</taxon>
        <taxon>Chordata</taxon>
        <taxon>Craniata</taxon>
        <taxon>Vertebrata</taxon>
        <taxon>Euteleostomi</taxon>
        <taxon>Actinopterygii</taxon>
        <taxon>Neopterygii</taxon>
        <taxon>Teleostei</taxon>
        <taxon>Notacanthiformes</taxon>
        <taxon>Halosauridae</taxon>
        <taxon>Aldrovandia</taxon>
    </lineage>
</organism>
<feature type="domain" description="ODAD1 central coiled coil region" evidence="4">
    <location>
        <begin position="2881"/>
        <end position="3019"/>
    </location>
</feature>
<evidence type="ECO:0000259" key="4">
    <source>
        <dbReference type="Pfam" id="PF21773"/>
    </source>
</evidence>